<keyword evidence="1" id="KW-0808">Transferase</keyword>
<dbReference type="GO" id="GO:0002144">
    <property type="term" value="C:cytosolic tRNA wobble base thiouridylase complex"/>
    <property type="evidence" value="ECO:0007669"/>
    <property type="project" value="TreeGrafter"/>
</dbReference>
<dbReference type="PANTHER" id="PTHR11807">
    <property type="entry name" value="ATPASES OF THE PP SUPERFAMILY-RELATED"/>
    <property type="match status" value="1"/>
</dbReference>
<dbReference type="EMBL" id="LAZR01003623">
    <property type="protein sequence ID" value="KKN16334.1"/>
    <property type="molecule type" value="Genomic_DNA"/>
</dbReference>
<dbReference type="GO" id="GO:0016740">
    <property type="term" value="F:transferase activity"/>
    <property type="evidence" value="ECO:0007669"/>
    <property type="project" value="UniProtKB-KW"/>
</dbReference>
<proteinExistence type="predicted"/>
<dbReference type="Gene3D" id="3.40.50.620">
    <property type="entry name" value="HUPs"/>
    <property type="match status" value="1"/>
</dbReference>
<evidence type="ECO:0000259" key="2">
    <source>
        <dbReference type="Pfam" id="PF01171"/>
    </source>
</evidence>
<feature type="domain" description="tRNA(Ile)-lysidine/2-thiocytidine synthase N-terminal" evidence="2">
    <location>
        <begin position="59"/>
        <end position="243"/>
    </location>
</feature>
<gene>
    <name evidence="4" type="ORF">LCGC14_0977000</name>
</gene>
<dbReference type="InterPro" id="IPR011063">
    <property type="entry name" value="TilS/TtcA_N"/>
</dbReference>
<organism evidence="4">
    <name type="scientific">marine sediment metagenome</name>
    <dbReference type="NCBI Taxonomy" id="412755"/>
    <lineage>
        <taxon>unclassified sequences</taxon>
        <taxon>metagenomes</taxon>
        <taxon>ecological metagenomes</taxon>
    </lineage>
</organism>
<accession>A0A0F9NEG3</accession>
<dbReference type="Pfam" id="PF01171">
    <property type="entry name" value="ATP_bind_3"/>
    <property type="match status" value="1"/>
</dbReference>
<dbReference type="PIRSF" id="PIRSF004976">
    <property type="entry name" value="ATPase_YdaO"/>
    <property type="match status" value="1"/>
</dbReference>
<feature type="domain" description="2-thiouridine synthetase TtuA-like N-terminal LIM" evidence="3">
    <location>
        <begin position="13"/>
        <end position="36"/>
    </location>
</feature>
<dbReference type="SUPFAM" id="SSF52402">
    <property type="entry name" value="Adenine nucleotide alpha hydrolases-like"/>
    <property type="match status" value="1"/>
</dbReference>
<dbReference type="InterPro" id="IPR054306">
    <property type="entry name" value="TtuA-like_LIM_N"/>
</dbReference>
<evidence type="ECO:0000256" key="1">
    <source>
        <dbReference type="ARBA" id="ARBA00022679"/>
    </source>
</evidence>
<dbReference type="InterPro" id="IPR014729">
    <property type="entry name" value="Rossmann-like_a/b/a_fold"/>
</dbReference>
<sequence>MSNYKIFLKKGICSRCNNTIVIQRKYSGENLCPDCFQKNIERLIYKTISKYKMLKPKDKVVVALSGGKDSIALLYNLNIIQNRTHNSEPIIVLTIDEGIKEYRENSIDKAKNFCKKYDFEHVIVSFKEKTGFALDEIINMKKNSPDYKYACNYCATIRRRLLNDGAKELGGTILAMGHNLTDLAETYLMNILYKRLTLIANQYFFKQENENINQYYVRKIMPLLRIPEEEIFLYANIKKFDYYPSHCPYREKDPIIRKRVLEFIQECKKYSPEIEFNLLNGFLELSKILYNEKKRNHYNLCESCGYPCGKGKICTYCNYIKEFSQ</sequence>
<dbReference type="AlphaFoldDB" id="A0A0F9NEG3"/>
<evidence type="ECO:0000313" key="4">
    <source>
        <dbReference type="EMBL" id="KKN16334.1"/>
    </source>
</evidence>
<protein>
    <submittedName>
        <fullName evidence="4">Uncharacterized protein</fullName>
    </submittedName>
</protein>
<dbReference type="GO" id="GO:0002143">
    <property type="term" value="P:tRNA wobble position uridine thiolation"/>
    <property type="evidence" value="ECO:0007669"/>
    <property type="project" value="TreeGrafter"/>
</dbReference>
<comment type="caution">
    <text evidence="4">The sequence shown here is derived from an EMBL/GenBank/DDBJ whole genome shotgun (WGS) entry which is preliminary data.</text>
</comment>
<dbReference type="PANTHER" id="PTHR11807:SF12">
    <property type="entry name" value="CYTOPLASMIC TRNA 2-THIOLATION PROTEIN 1"/>
    <property type="match status" value="1"/>
</dbReference>
<evidence type="ECO:0000259" key="3">
    <source>
        <dbReference type="Pfam" id="PF22082"/>
    </source>
</evidence>
<dbReference type="GO" id="GO:0000049">
    <property type="term" value="F:tRNA binding"/>
    <property type="evidence" value="ECO:0007669"/>
    <property type="project" value="TreeGrafter"/>
</dbReference>
<dbReference type="InterPro" id="IPR035107">
    <property type="entry name" value="tRNA_thiolation_TtcA_Ctu1"/>
</dbReference>
<name>A0A0F9NEG3_9ZZZZ</name>
<dbReference type="Pfam" id="PF22082">
    <property type="entry name" value="TtuA_LIM_N"/>
    <property type="match status" value="1"/>
</dbReference>
<reference evidence="4" key="1">
    <citation type="journal article" date="2015" name="Nature">
        <title>Complex archaea that bridge the gap between prokaryotes and eukaryotes.</title>
        <authorList>
            <person name="Spang A."/>
            <person name="Saw J.H."/>
            <person name="Jorgensen S.L."/>
            <person name="Zaremba-Niedzwiedzka K."/>
            <person name="Martijn J."/>
            <person name="Lind A.E."/>
            <person name="van Eijk R."/>
            <person name="Schleper C."/>
            <person name="Guy L."/>
            <person name="Ettema T.J."/>
        </authorList>
    </citation>
    <scope>NUCLEOTIDE SEQUENCE</scope>
</reference>